<keyword evidence="2" id="KW-1185">Reference proteome</keyword>
<protein>
    <submittedName>
        <fullName evidence="1">Uncharacterized protein</fullName>
    </submittedName>
</protein>
<organism evidence="1 2">
    <name type="scientific">Larinioides sclopetarius</name>
    <dbReference type="NCBI Taxonomy" id="280406"/>
    <lineage>
        <taxon>Eukaryota</taxon>
        <taxon>Metazoa</taxon>
        <taxon>Ecdysozoa</taxon>
        <taxon>Arthropoda</taxon>
        <taxon>Chelicerata</taxon>
        <taxon>Arachnida</taxon>
        <taxon>Araneae</taxon>
        <taxon>Araneomorphae</taxon>
        <taxon>Entelegynae</taxon>
        <taxon>Araneoidea</taxon>
        <taxon>Araneidae</taxon>
        <taxon>Larinioides</taxon>
    </lineage>
</organism>
<evidence type="ECO:0000313" key="2">
    <source>
        <dbReference type="Proteomes" id="UP001497382"/>
    </source>
</evidence>
<name>A0AAV1YQZ6_9ARAC</name>
<proteinExistence type="predicted"/>
<dbReference type="Proteomes" id="UP001497382">
    <property type="component" value="Unassembled WGS sequence"/>
</dbReference>
<dbReference type="Gene3D" id="1.20.1370.10">
    <property type="entry name" value="Hemocyanin, N-terminal domain"/>
    <property type="match status" value="1"/>
</dbReference>
<dbReference type="SUPFAM" id="SSF48050">
    <property type="entry name" value="Hemocyanin, N-terminal domain"/>
    <property type="match status" value="1"/>
</dbReference>
<evidence type="ECO:0000313" key="1">
    <source>
        <dbReference type="EMBL" id="CAL1261282.1"/>
    </source>
</evidence>
<dbReference type="AlphaFoldDB" id="A0AAV1YQZ6"/>
<dbReference type="EMBL" id="CAXIEN010000002">
    <property type="protein sequence ID" value="CAL1261282.1"/>
    <property type="molecule type" value="Genomic_DNA"/>
</dbReference>
<comment type="caution">
    <text evidence="1">The sequence shown here is derived from an EMBL/GenBank/DDBJ whole genome shotgun (WGS) entry which is preliminary data.</text>
</comment>
<accession>A0AAV1YQZ6</accession>
<dbReference type="InterPro" id="IPR036697">
    <property type="entry name" value="Hemocyanin_N_sf"/>
</dbReference>
<reference evidence="1 2" key="1">
    <citation type="submission" date="2024-04" db="EMBL/GenBank/DDBJ databases">
        <authorList>
            <person name="Rising A."/>
            <person name="Reimegard J."/>
            <person name="Sonavane S."/>
            <person name="Akerstrom W."/>
            <person name="Nylinder S."/>
            <person name="Hedman E."/>
            <person name="Kallberg Y."/>
        </authorList>
    </citation>
    <scope>NUCLEOTIDE SEQUENCE [LARGE SCALE GENOMIC DNA]</scope>
</reference>
<gene>
    <name evidence="1" type="ORF">LARSCL_LOCUS313</name>
</gene>
<sequence length="80" mass="9350">MSIKEKQDQLLPLFEKLTTLTRQQLPVDQRDPRLIGVGVLPRGTLFSCFHERHLKEATKLFEIFFSKSNFALFCLKDVKI</sequence>